<keyword evidence="5" id="KW-1185">Reference proteome</keyword>
<dbReference type="EMBL" id="CAJVCH010571372">
    <property type="protein sequence ID" value="CAG7837349.1"/>
    <property type="molecule type" value="Genomic_DNA"/>
</dbReference>
<protein>
    <submittedName>
        <fullName evidence="4">Uncharacterized protein</fullName>
    </submittedName>
</protein>
<reference evidence="4" key="1">
    <citation type="submission" date="2021-06" db="EMBL/GenBank/DDBJ databases">
        <authorList>
            <person name="Hodson N. C."/>
            <person name="Mongue J. A."/>
            <person name="Jaron S. K."/>
        </authorList>
    </citation>
    <scope>NUCLEOTIDE SEQUENCE</scope>
</reference>
<evidence type="ECO:0000259" key="2">
    <source>
        <dbReference type="PROSITE" id="PS50003"/>
    </source>
</evidence>
<feature type="domain" description="DH" evidence="3">
    <location>
        <begin position="344"/>
        <end position="547"/>
    </location>
</feature>
<dbReference type="AlphaFoldDB" id="A0A8J2LIL6"/>
<dbReference type="GO" id="GO:0005737">
    <property type="term" value="C:cytoplasm"/>
    <property type="evidence" value="ECO:0007669"/>
    <property type="project" value="TreeGrafter"/>
</dbReference>
<gene>
    <name evidence="4" type="ORF">AFUS01_LOCUS46476</name>
</gene>
<evidence type="ECO:0000313" key="4">
    <source>
        <dbReference type="EMBL" id="CAG7837347.1"/>
    </source>
</evidence>
<dbReference type="GO" id="GO:0005085">
    <property type="term" value="F:guanyl-nucleotide exchange factor activity"/>
    <property type="evidence" value="ECO:0007669"/>
    <property type="project" value="UniProtKB-KW"/>
</dbReference>
<evidence type="ECO:0000313" key="5">
    <source>
        <dbReference type="Proteomes" id="UP000708208"/>
    </source>
</evidence>
<sequence>MDWKPKSLNIPSARYWQSRLTCQGCQLPLTPPVYYCQNHSAIHSLCNYCSSCNNCQGRVGRSLNRCVILEKILAVSKFKCQFQCKTQELSTSESYFEHLRDYHKIAKKLPQSFQHGNFNFYDFDSQPSIQYNHQGDKVIFFRYENRKFWVEILSEEEDAEKDYYSPYEIRGPTKTLEGNLKFLSARSSHEGTIPMDPENYSHRLSVSSQSSVAVGGLKNYVRIPSSGELDLWIVCEDDNSISSMESFEPDLEDHHDETDQMQNYVRKLVGEMTDLLYKKRSSIAHVVVPTGLKSQLSIAEEYEHFDTESSVTPINSPMVSYKMTEVDGEPTAVDPIAAAKNLERRGHILTEIITTERNYVKDMEDILEGYGEERTERDEELLDNLPPQLLKFTTANQNPGDYGYTPQLSFKKILLGNLDEIYEFQSKEFLPQLEEAIVTSIKAVGDVFLETHHRFLSLYSRYCQMLPAIASLRREIGEENPWMELCRKKLNHRLSLDAYTMKPVQRITKYHLLLKDLMKYSEDCPGYSVLYEALSQMLEVLRAVDERMLQRNIVDYPYRLEDEGPMQLQAPFILWTDGNRRSAGHHRHLFLYPRSILVCKRERNDTNDGDIHYKFKINMTDIGLTENPKGIDPSAQPLTFELWTTPRRANVYLFQAETPAVRNNWVDTIKASLMDQFKTAQNVAAKRHSTLSASSSFSSFGSSYA</sequence>
<dbReference type="PROSITE" id="PS50003">
    <property type="entry name" value="PH_DOMAIN"/>
    <property type="match status" value="1"/>
</dbReference>
<dbReference type="InterPro" id="IPR051336">
    <property type="entry name" value="RhoGEF_Guanine_NuclExch_SF"/>
</dbReference>
<dbReference type="OrthoDB" id="10004999at2759"/>
<dbReference type="CDD" id="cd00160">
    <property type="entry name" value="RhoGEF"/>
    <property type="match status" value="1"/>
</dbReference>
<dbReference type="PROSITE" id="PS50010">
    <property type="entry name" value="DH_2"/>
    <property type="match status" value="1"/>
</dbReference>
<dbReference type="InterPro" id="IPR000219">
    <property type="entry name" value="DH_dom"/>
</dbReference>
<keyword evidence="1" id="KW-0344">Guanine-nucleotide releasing factor</keyword>
<feature type="domain" description="PH" evidence="2">
    <location>
        <begin position="559"/>
        <end position="674"/>
    </location>
</feature>
<dbReference type="SMART" id="SM00325">
    <property type="entry name" value="RhoGEF"/>
    <property type="match status" value="1"/>
</dbReference>
<accession>A0A8J2LIL6</accession>
<dbReference type="InterPro" id="IPR055251">
    <property type="entry name" value="SOS1_NGEF_PH"/>
</dbReference>
<name>A0A8J2LIL6_9HEXA</name>
<organism evidence="4 5">
    <name type="scientific">Allacma fusca</name>
    <dbReference type="NCBI Taxonomy" id="39272"/>
    <lineage>
        <taxon>Eukaryota</taxon>
        <taxon>Metazoa</taxon>
        <taxon>Ecdysozoa</taxon>
        <taxon>Arthropoda</taxon>
        <taxon>Hexapoda</taxon>
        <taxon>Collembola</taxon>
        <taxon>Symphypleona</taxon>
        <taxon>Sminthuridae</taxon>
        <taxon>Allacma</taxon>
    </lineage>
</organism>
<proteinExistence type="predicted"/>
<evidence type="ECO:0000259" key="3">
    <source>
        <dbReference type="PROSITE" id="PS50010"/>
    </source>
</evidence>
<dbReference type="SMART" id="SM00233">
    <property type="entry name" value="PH"/>
    <property type="match status" value="1"/>
</dbReference>
<comment type="caution">
    <text evidence="4">The sequence shown here is derived from an EMBL/GenBank/DDBJ whole genome shotgun (WGS) entry which is preliminary data.</text>
</comment>
<dbReference type="Proteomes" id="UP000708208">
    <property type="component" value="Unassembled WGS sequence"/>
</dbReference>
<dbReference type="Pfam" id="PF22697">
    <property type="entry name" value="SOS1_NGEF_PH"/>
    <property type="match status" value="1"/>
</dbReference>
<evidence type="ECO:0000256" key="1">
    <source>
        <dbReference type="ARBA" id="ARBA00022658"/>
    </source>
</evidence>
<dbReference type="EMBL" id="CAJVCH010571372">
    <property type="protein sequence ID" value="CAG7837347.1"/>
    <property type="molecule type" value="Genomic_DNA"/>
</dbReference>
<dbReference type="InterPro" id="IPR001849">
    <property type="entry name" value="PH_domain"/>
</dbReference>
<dbReference type="PANTHER" id="PTHR22826">
    <property type="entry name" value="RHO GUANINE EXCHANGE FACTOR-RELATED"/>
    <property type="match status" value="1"/>
</dbReference>
<dbReference type="Pfam" id="PF00621">
    <property type="entry name" value="RhoGEF"/>
    <property type="match status" value="1"/>
</dbReference>